<dbReference type="InterPro" id="IPR014710">
    <property type="entry name" value="RmlC-like_jellyroll"/>
</dbReference>
<dbReference type="PANTHER" id="PTHR35848:SF6">
    <property type="entry name" value="CUPIN TYPE-2 DOMAIN-CONTAINING PROTEIN"/>
    <property type="match status" value="1"/>
</dbReference>
<name>A0A644YXN7_9ZZZZ</name>
<protein>
    <submittedName>
        <fullName evidence="3">Oxalate-binding protein</fullName>
    </submittedName>
</protein>
<evidence type="ECO:0000259" key="2">
    <source>
        <dbReference type="Pfam" id="PF07883"/>
    </source>
</evidence>
<dbReference type="SUPFAM" id="SSF51182">
    <property type="entry name" value="RmlC-like cupins"/>
    <property type="match status" value="1"/>
</dbReference>
<dbReference type="Pfam" id="PF07883">
    <property type="entry name" value="Cupin_2"/>
    <property type="match status" value="1"/>
</dbReference>
<dbReference type="InterPro" id="IPR011051">
    <property type="entry name" value="RmlC_Cupin_sf"/>
</dbReference>
<evidence type="ECO:0000313" key="3">
    <source>
        <dbReference type="EMBL" id="MPM32778.1"/>
    </source>
</evidence>
<sequence length="118" mass="13546">MRVSANEGLVTRKERLKDGVGYVDMRQLMSVEDFNGTGRLFHMMTLKPGHSVGDHIHEGDWEAYYFISGSGEYDDNGTIYQTEPGDFFLCKDGERHYLLNNREEDLVFLAVIVYSQSK</sequence>
<feature type="domain" description="Cupin type-2" evidence="2">
    <location>
        <begin position="43"/>
        <end position="111"/>
    </location>
</feature>
<dbReference type="InterPro" id="IPR051610">
    <property type="entry name" value="GPI/OXD"/>
</dbReference>
<comment type="caution">
    <text evidence="3">The sequence shown here is derived from an EMBL/GenBank/DDBJ whole genome shotgun (WGS) entry which is preliminary data.</text>
</comment>
<dbReference type="InterPro" id="IPR013096">
    <property type="entry name" value="Cupin_2"/>
</dbReference>
<dbReference type="GO" id="GO:0046872">
    <property type="term" value="F:metal ion binding"/>
    <property type="evidence" value="ECO:0007669"/>
    <property type="project" value="UniProtKB-KW"/>
</dbReference>
<keyword evidence="1" id="KW-0479">Metal-binding</keyword>
<gene>
    <name evidence="3" type="ORF">SDC9_79344</name>
</gene>
<organism evidence="3">
    <name type="scientific">bioreactor metagenome</name>
    <dbReference type="NCBI Taxonomy" id="1076179"/>
    <lineage>
        <taxon>unclassified sequences</taxon>
        <taxon>metagenomes</taxon>
        <taxon>ecological metagenomes</taxon>
    </lineage>
</organism>
<accession>A0A644YXN7</accession>
<dbReference type="PANTHER" id="PTHR35848">
    <property type="entry name" value="OXALATE-BINDING PROTEIN"/>
    <property type="match status" value="1"/>
</dbReference>
<dbReference type="CDD" id="cd02221">
    <property type="entry name" value="cupin_TM1287-like"/>
    <property type="match status" value="1"/>
</dbReference>
<dbReference type="Gene3D" id="2.60.120.10">
    <property type="entry name" value="Jelly Rolls"/>
    <property type="match status" value="1"/>
</dbReference>
<dbReference type="AlphaFoldDB" id="A0A644YXN7"/>
<evidence type="ECO:0000256" key="1">
    <source>
        <dbReference type="ARBA" id="ARBA00022723"/>
    </source>
</evidence>
<proteinExistence type="predicted"/>
<dbReference type="EMBL" id="VSSQ01006463">
    <property type="protein sequence ID" value="MPM32778.1"/>
    <property type="molecule type" value="Genomic_DNA"/>
</dbReference>
<reference evidence="3" key="1">
    <citation type="submission" date="2019-08" db="EMBL/GenBank/DDBJ databases">
        <authorList>
            <person name="Kucharzyk K."/>
            <person name="Murdoch R.W."/>
            <person name="Higgins S."/>
            <person name="Loffler F."/>
        </authorList>
    </citation>
    <scope>NUCLEOTIDE SEQUENCE</scope>
</reference>